<feature type="signal peptide" evidence="1">
    <location>
        <begin position="1"/>
        <end position="24"/>
    </location>
</feature>
<gene>
    <name evidence="2" type="ORF">ACFOSX_12530</name>
</gene>
<proteinExistence type="predicted"/>
<dbReference type="EMBL" id="JBHSAT010000022">
    <property type="protein sequence ID" value="MFC3878056.1"/>
    <property type="molecule type" value="Genomic_DNA"/>
</dbReference>
<evidence type="ECO:0008006" key="4">
    <source>
        <dbReference type="Google" id="ProtNLM"/>
    </source>
</evidence>
<evidence type="ECO:0000256" key="1">
    <source>
        <dbReference type="SAM" id="SignalP"/>
    </source>
</evidence>
<comment type="caution">
    <text evidence="2">The sequence shown here is derived from an EMBL/GenBank/DDBJ whole genome shotgun (WGS) entry which is preliminary data.</text>
</comment>
<keyword evidence="1" id="KW-0732">Signal</keyword>
<protein>
    <recommendedName>
        <fullName evidence="4">Lipocalin-like domain-containing protein</fullName>
    </recommendedName>
</protein>
<keyword evidence="3" id="KW-1185">Reference proteome</keyword>
<reference evidence="3" key="1">
    <citation type="journal article" date="2019" name="Int. J. Syst. Evol. Microbiol.">
        <title>The Global Catalogue of Microorganisms (GCM) 10K type strain sequencing project: providing services to taxonomists for standard genome sequencing and annotation.</title>
        <authorList>
            <consortium name="The Broad Institute Genomics Platform"/>
            <consortium name="The Broad Institute Genome Sequencing Center for Infectious Disease"/>
            <person name="Wu L."/>
            <person name="Ma J."/>
        </authorList>
    </citation>
    <scope>NUCLEOTIDE SEQUENCE [LARGE SCALE GENOMIC DNA]</scope>
    <source>
        <strain evidence="3">CECT 8979</strain>
    </source>
</reference>
<name>A0ABV8AME9_9FLAO</name>
<dbReference type="RefSeq" id="WP_386101659.1">
    <property type="nucleotide sequence ID" value="NZ_JBHSAT010000022.1"/>
</dbReference>
<accession>A0ABV8AME9</accession>
<sequence length="161" mass="17363">MKASFFKPMLVFFSLCLLSTTCSEDDDDGSPNDNAMLIAQVTADVQSGTWRVTSYIDSGVDETNDFNGYDFTFSANGTLTATNGTTTKSGTWSVTDSSNSSDDSNDDNDVDFNIAFSVPESDDFDDLNDDWDLIANSSTQIQLRDVSGGDGSVDTLTFAKN</sequence>
<organism evidence="2 3">
    <name type="scientific">Winogradskyella maritima</name>
    <dbReference type="NCBI Taxonomy" id="1517766"/>
    <lineage>
        <taxon>Bacteria</taxon>
        <taxon>Pseudomonadati</taxon>
        <taxon>Bacteroidota</taxon>
        <taxon>Flavobacteriia</taxon>
        <taxon>Flavobacteriales</taxon>
        <taxon>Flavobacteriaceae</taxon>
        <taxon>Winogradskyella</taxon>
    </lineage>
</organism>
<feature type="chain" id="PRO_5047185014" description="Lipocalin-like domain-containing protein" evidence="1">
    <location>
        <begin position="25"/>
        <end position="161"/>
    </location>
</feature>
<evidence type="ECO:0000313" key="2">
    <source>
        <dbReference type="EMBL" id="MFC3878056.1"/>
    </source>
</evidence>
<dbReference type="Proteomes" id="UP001595812">
    <property type="component" value="Unassembled WGS sequence"/>
</dbReference>
<evidence type="ECO:0000313" key="3">
    <source>
        <dbReference type="Proteomes" id="UP001595812"/>
    </source>
</evidence>